<accession>A0A7Y9UKD0</accession>
<organism evidence="2 3">
    <name type="scientific">Sphaerotilus montanus</name>
    <dbReference type="NCBI Taxonomy" id="522889"/>
    <lineage>
        <taxon>Bacteria</taxon>
        <taxon>Pseudomonadati</taxon>
        <taxon>Pseudomonadota</taxon>
        <taxon>Betaproteobacteria</taxon>
        <taxon>Burkholderiales</taxon>
        <taxon>Sphaerotilaceae</taxon>
        <taxon>Sphaerotilus</taxon>
    </lineage>
</organism>
<dbReference type="AlphaFoldDB" id="A0A7Y9UKD0"/>
<gene>
    <name evidence="2" type="ORF">BDD16_002586</name>
</gene>
<dbReference type="InterPro" id="IPR006175">
    <property type="entry name" value="YjgF/YER057c/UK114"/>
</dbReference>
<dbReference type="Pfam" id="PF21168">
    <property type="entry name" value="FkbO_Hyg5-like_N"/>
    <property type="match status" value="1"/>
</dbReference>
<evidence type="ECO:0000313" key="3">
    <source>
        <dbReference type="Proteomes" id="UP000518288"/>
    </source>
</evidence>
<protein>
    <submittedName>
        <fullName evidence="2">Enamine deaminase RidA (YjgF/YER057c/UK114 family)</fullName>
    </submittedName>
</protein>
<dbReference type="RefSeq" id="WP_218897790.1">
    <property type="nucleotide sequence ID" value="NZ_JACCFH010000001.1"/>
</dbReference>
<dbReference type="Proteomes" id="UP000518288">
    <property type="component" value="Unassembled WGS sequence"/>
</dbReference>
<proteinExistence type="predicted"/>
<dbReference type="Gene3D" id="3.30.1330.40">
    <property type="entry name" value="RutC-like"/>
    <property type="match status" value="1"/>
</dbReference>
<dbReference type="InterPro" id="IPR049368">
    <property type="entry name" value="FkbO_Hyg5-like_N"/>
</dbReference>
<evidence type="ECO:0000259" key="1">
    <source>
        <dbReference type="Pfam" id="PF21168"/>
    </source>
</evidence>
<dbReference type="EMBL" id="JACCFH010000001">
    <property type="protein sequence ID" value="NYG33600.1"/>
    <property type="molecule type" value="Genomic_DNA"/>
</dbReference>
<dbReference type="Pfam" id="PF01042">
    <property type="entry name" value="Ribonuc_L-PSP"/>
    <property type="match status" value="1"/>
</dbReference>
<name>A0A7Y9UKD0_9BURK</name>
<evidence type="ECO:0000313" key="2">
    <source>
        <dbReference type="EMBL" id="NYG33600.1"/>
    </source>
</evidence>
<dbReference type="CDD" id="cd06153">
    <property type="entry name" value="YjgF_YER057c_UK114_like_5"/>
    <property type="match status" value="1"/>
</dbReference>
<keyword evidence="3" id="KW-1185">Reference proteome</keyword>
<dbReference type="SUPFAM" id="SSF55298">
    <property type="entry name" value="YjgF-like"/>
    <property type="match status" value="1"/>
</dbReference>
<reference evidence="2 3" key="1">
    <citation type="submission" date="2020-07" db="EMBL/GenBank/DDBJ databases">
        <title>Genomic Encyclopedia of Archaeal and Bacterial Type Strains, Phase II (KMG-II): from individual species to whole genera.</title>
        <authorList>
            <person name="Goeker M."/>
        </authorList>
    </citation>
    <scope>NUCLEOTIDE SEQUENCE [LARGE SCALE GENOMIC DNA]</scope>
    <source>
        <strain evidence="2 3">DSM 21226</strain>
    </source>
</reference>
<dbReference type="InterPro" id="IPR035959">
    <property type="entry name" value="RutC-like_sf"/>
</dbReference>
<feature type="domain" description="Chorismatase FkbO/Hyg5-like N-terminal" evidence="1">
    <location>
        <begin position="49"/>
        <end position="173"/>
    </location>
</feature>
<sequence>MSLQFERRSHSADQTRTAGVLPLGQRDLLPGVAQAGLPAVLHPARAITERWTSASPVRSSRTGLIRHQDDGQWLYGEAVVPMPATGVALQALTHQLYADLFRTLRAHGGRHLLKIWNYLPRLNAPLDGLEVYRHFNIGRQQAFLDAGAAAFEGAPAACALGTADGPLSLAFLAGPQAPRPVENPRQTSAYHYPADYGPRSPTFSRAALVALAPGRETLFVSGTASIVGHASVHLGDVVQQTQEALRNLHAVLDAAHAATPARFALDQFAHTVYVRHAADLDAVRAVFEQAVGADSPAARGAVYLLADVCRSELLVEIECHGESTP</sequence>
<comment type="caution">
    <text evidence="2">The sequence shown here is derived from an EMBL/GenBank/DDBJ whole genome shotgun (WGS) entry which is preliminary data.</text>
</comment>